<keyword evidence="1" id="KW-0547">Nucleotide-binding</keyword>
<dbReference type="InterPro" id="IPR012676">
    <property type="entry name" value="TGS-like"/>
</dbReference>
<dbReference type="GO" id="GO:0005737">
    <property type="term" value="C:cytoplasm"/>
    <property type="evidence" value="ECO:0007669"/>
    <property type="project" value="TreeGrafter"/>
</dbReference>
<dbReference type="eggNOG" id="KOG1491">
    <property type="taxonomic scope" value="Eukaryota"/>
</dbReference>
<dbReference type="FunFam" id="3.10.20.30:FF:000001">
    <property type="entry name" value="Ribosome-binding ATPase YchF"/>
    <property type="match status" value="1"/>
</dbReference>
<gene>
    <name evidence="4" type="ORF">SARC_09173</name>
</gene>
<dbReference type="GeneID" id="25909677"/>
<dbReference type="PANTHER" id="PTHR23305">
    <property type="entry name" value="OBG GTPASE FAMILY"/>
    <property type="match status" value="1"/>
</dbReference>
<dbReference type="InterPro" id="IPR013029">
    <property type="entry name" value="YchF_C"/>
</dbReference>
<reference evidence="4 5" key="1">
    <citation type="submission" date="2011-02" db="EMBL/GenBank/DDBJ databases">
        <title>The Genome Sequence of Sphaeroforma arctica JP610.</title>
        <authorList>
            <consortium name="The Broad Institute Genome Sequencing Platform"/>
            <person name="Russ C."/>
            <person name="Cuomo C."/>
            <person name="Young S.K."/>
            <person name="Zeng Q."/>
            <person name="Gargeya S."/>
            <person name="Alvarado L."/>
            <person name="Berlin A."/>
            <person name="Chapman S.B."/>
            <person name="Chen Z."/>
            <person name="Freedman E."/>
            <person name="Gellesch M."/>
            <person name="Goldberg J."/>
            <person name="Griggs A."/>
            <person name="Gujja S."/>
            <person name="Heilman E."/>
            <person name="Heiman D."/>
            <person name="Howarth C."/>
            <person name="Mehta T."/>
            <person name="Neiman D."/>
            <person name="Pearson M."/>
            <person name="Roberts A."/>
            <person name="Saif S."/>
            <person name="Shea T."/>
            <person name="Shenoy N."/>
            <person name="Sisk P."/>
            <person name="Stolte C."/>
            <person name="Sykes S."/>
            <person name="White J."/>
            <person name="Yandava C."/>
            <person name="Burger G."/>
            <person name="Gray M.W."/>
            <person name="Holland P.W.H."/>
            <person name="King N."/>
            <person name="Lang F.B.F."/>
            <person name="Roger A.J."/>
            <person name="Ruiz-Trillo I."/>
            <person name="Haas B."/>
            <person name="Nusbaum C."/>
            <person name="Birren B."/>
        </authorList>
    </citation>
    <scope>NUCLEOTIDE SEQUENCE [LARGE SCALE GENOMIC DNA]</scope>
    <source>
        <strain evidence="4 5">JP610</strain>
    </source>
</reference>
<dbReference type="InterPro" id="IPR012675">
    <property type="entry name" value="Beta-grasp_dom_sf"/>
</dbReference>
<dbReference type="PANTHER" id="PTHR23305:SF18">
    <property type="entry name" value="OBG-TYPE G DOMAIN-CONTAINING PROTEIN"/>
    <property type="match status" value="1"/>
</dbReference>
<dbReference type="STRING" id="667725.A0A0L0FNS6"/>
<dbReference type="GO" id="GO:0016887">
    <property type="term" value="F:ATP hydrolysis activity"/>
    <property type="evidence" value="ECO:0007669"/>
    <property type="project" value="TreeGrafter"/>
</dbReference>
<feature type="domain" description="YchF C-terminal" evidence="3">
    <location>
        <begin position="114"/>
        <end position="195"/>
    </location>
</feature>
<name>A0A0L0FNS6_9EUKA</name>
<dbReference type="InterPro" id="IPR027417">
    <property type="entry name" value="P-loop_NTPase"/>
</dbReference>
<protein>
    <recommendedName>
        <fullName evidence="3">YchF C-terminal domain-containing protein</fullName>
    </recommendedName>
</protein>
<accession>A0A0L0FNS6</accession>
<dbReference type="RefSeq" id="XP_014152296.1">
    <property type="nucleotide sequence ID" value="XM_014296821.1"/>
</dbReference>
<evidence type="ECO:0000259" key="3">
    <source>
        <dbReference type="Pfam" id="PF06071"/>
    </source>
</evidence>
<dbReference type="Pfam" id="PF06071">
    <property type="entry name" value="YchF-GTPase_C"/>
    <property type="match status" value="1"/>
</dbReference>
<sequence length="198" mass="21415">MYSFSNIRHRPSDTSAITTLGLLTAKPVLYVGNVDLDQVNALAEGGNVPEVQALLKHAEANGAGMVTVCATNEADLTEIENEDERMEMLEMMGGTEASRGVALVGRAMYQLLGLQSFYTAGEMEVRAWPIRSGTLAPNAAGVIHSDFVQCFIRAECYSVQDLDEHKSVAALKSAGKLRAEGKTYEVRPDDVINFLCGK</sequence>
<keyword evidence="5" id="KW-1185">Reference proteome</keyword>
<dbReference type="Gene3D" id="3.10.20.30">
    <property type="match status" value="1"/>
</dbReference>
<organism evidence="4 5">
    <name type="scientific">Sphaeroforma arctica JP610</name>
    <dbReference type="NCBI Taxonomy" id="667725"/>
    <lineage>
        <taxon>Eukaryota</taxon>
        <taxon>Ichthyosporea</taxon>
        <taxon>Ichthyophonida</taxon>
        <taxon>Sphaeroforma</taxon>
    </lineage>
</organism>
<dbReference type="Proteomes" id="UP000054560">
    <property type="component" value="Unassembled WGS sequence"/>
</dbReference>
<evidence type="ECO:0000256" key="1">
    <source>
        <dbReference type="ARBA" id="ARBA00022741"/>
    </source>
</evidence>
<evidence type="ECO:0000313" key="4">
    <source>
        <dbReference type="EMBL" id="KNC78394.1"/>
    </source>
</evidence>
<dbReference type="SUPFAM" id="SSF81271">
    <property type="entry name" value="TGS-like"/>
    <property type="match status" value="1"/>
</dbReference>
<evidence type="ECO:0000256" key="2">
    <source>
        <dbReference type="ARBA" id="ARBA00022840"/>
    </source>
</evidence>
<keyword evidence="2" id="KW-0067">ATP-binding</keyword>
<dbReference type="SUPFAM" id="SSF52540">
    <property type="entry name" value="P-loop containing nucleoside triphosphate hydrolases"/>
    <property type="match status" value="1"/>
</dbReference>
<dbReference type="AlphaFoldDB" id="A0A0L0FNS6"/>
<dbReference type="EMBL" id="KQ242497">
    <property type="protein sequence ID" value="KNC78394.1"/>
    <property type="molecule type" value="Genomic_DNA"/>
</dbReference>
<dbReference type="GO" id="GO:0005524">
    <property type="term" value="F:ATP binding"/>
    <property type="evidence" value="ECO:0007669"/>
    <property type="project" value="UniProtKB-KW"/>
</dbReference>
<proteinExistence type="predicted"/>
<evidence type="ECO:0000313" key="5">
    <source>
        <dbReference type="Proteomes" id="UP000054560"/>
    </source>
</evidence>
<dbReference type="OrthoDB" id="424823at2759"/>